<feature type="transmembrane region" description="Helical" evidence="1">
    <location>
        <begin position="239"/>
        <end position="263"/>
    </location>
</feature>
<dbReference type="EMBL" id="JAVDBT010000005">
    <property type="protein sequence ID" value="MDQ2065922.1"/>
    <property type="molecule type" value="Genomic_DNA"/>
</dbReference>
<feature type="chain" id="PRO_5046784977" evidence="2">
    <location>
        <begin position="28"/>
        <end position="265"/>
    </location>
</feature>
<dbReference type="Pfam" id="PF09608">
    <property type="entry name" value="Alph_Pro_TM"/>
    <property type="match status" value="1"/>
</dbReference>
<evidence type="ECO:0000313" key="4">
    <source>
        <dbReference type="Proteomes" id="UP001239680"/>
    </source>
</evidence>
<dbReference type="Proteomes" id="UP001239680">
    <property type="component" value="Unassembled WGS sequence"/>
</dbReference>
<accession>A0ABU0VW07</accession>
<reference evidence="3 4" key="1">
    <citation type="submission" date="2023-08" db="EMBL/GenBank/DDBJ databases">
        <title>Characterization of two Paracoccaceae strains isolated from Phycosphere and proposal of Xinfangfangia lacusdiani sp. nov.</title>
        <authorList>
            <person name="Deng Y."/>
            <person name="Zhang Y.Q."/>
        </authorList>
    </citation>
    <scope>NUCLEOTIDE SEQUENCE [LARGE SCALE GENOMIC DNA]</scope>
    <source>
        <strain evidence="3 4">CPCC 101601</strain>
    </source>
</reference>
<name>A0ABU0VW07_9RHOB</name>
<gene>
    <name evidence="3" type="ORF">Q9295_06035</name>
</gene>
<organism evidence="3 4">
    <name type="scientific">Pseudogemmobacter lacusdianii</name>
    <dbReference type="NCBI Taxonomy" id="3069608"/>
    <lineage>
        <taxon>Bacteria</taxon>
        <taxon>Pseudomonadati</taxon>
        <taxon>Pseudomonadota</taxon>
        <taxon>Alphaproteobacteria</taxon>
        <taxon>Rhodobacterales</taxon>
        <taxon>Paracoccaceae</taxon>
        <taxon>Pseudogemmobacter</taxon>
    </lineage>
</organism>
<comment type="caution">
    <text evidence="3">The sequence shown here is derived from an EMBL/GenBank/DDBJ whole genome shotgun (WGS) entry which is preliminary data.</text>
</comment>
<keyword evidence="1" id="KW-0472">Membrane</keyword>
<keyword evidence="1" id="KW-0812">Transmembrane</keyword>
<keyword evidence="4" id="KW-1185">Reference proteome</keyword>
<keyword evidence="1" id="KW-1133">Transmembrane helix</keyword>
<evidence type="ECO:0000313" key="3">
    <source>
        <dbReference type="EMBL" id="MDQ2065922.1"/>
    </source>
</evidence>
<proteinExistence type="predicted"/>
<keyword evidence="2" id="KW-0732">Signal</keyword>
<dbReference type="InterPro" id="IPR019088">
    <property type="entry name" value="CHP02186-rel_TM"/>
</dbReference>
<dbReference type="RefSeq" id="WP_306679620.1">
    <property type="nucleotide sequence ID" value="NZ_JAVDBT010000005.1"/>
</dbReference>
<protein>
    <submittedName>
        <fullName evidence="3">TIGR02186 family protein</fullName>
    </submittedName>
</protein>
<evidence type="ECO:0000256" key="2">
    <source>
        <dbReference type="SAM" id="SignalP"/>
    </source>
</evidence>
<sequence length="265" mass="28927">MSARRISARLAQRLCLILGLLALPVLAQDRPAETIVAGLSQNRVAITADFDGSEILVYGAVRRDSPPPEGRLDVIVTVEGPPSSLLVRRKDRVWGIWVNHAAISVDSAPSFYAVATTGHLKDILTETENLRQGITIDRVVRAVGITAEADGAGDFVEAMLRVRRAAGTYQLLENRVQLTEQTLFRTDVVLPANLTEGIYKVRLFLLRGGAVVAQQERHIAVHKAGLERLIFTMAQEQPLIYGLLCLLMAGVSGWAASAGFRLLQR</sequence>
<feature type="signal peptide" evidence="2">
    <location>
        <begin position="1"/>
        <end position="27"/>
    </location>
</feature>
<evidence type="ECO:0000256" key="1">
    <source>
        <dbReference type="SAM" id="Phobius"/>
    </source>
</evidence>